<protein>
    <submittedName>
        <fullName evidence="1">Uncharacterized protein</fullName>
    </submittedName>
</protein>
<feature type="non-terminal residue" evidence="1">
    <location>
        <position position="383"/>
    </location>
</feature>
<proteinExistence type="predicted"/>
<sequence>AYMSEKVRASLYAEMDSSFGVAKTKHCVVDAEPPLAPRGIKKPTKRKGTNYPERWSLYHHRLNSLSLLPIRQIASSLRLALCPKPKVVMRPHCRRGLMPQQRGNIQMVRQRGRPMMPQLKKSSMAQPLAVLQPSANEGRLDLRGRQESLASSRSSVAWSQVILVSRGVPTETWTDGSAQPNKHLPRPGVPVACVGDIFHGMGSFRSDNLSYFLCPVHQRHDAGKVISAHCDNECGVLHWTISAWVHRRQTRPLQQHDCRACALHGSDCNLMAPSINSDHRCFLSPPPSFSAIITKALSIVYALIFGFAMCRPALPPKRFWKALHNLLYGRFVWHAHGCSDCGRPYSSDWRTLLGHRHLGSCALYGLFRLLHLEPRACCVGRKL</sequence>
<dbReference type="EMBL" id="CP069115">
    <property type="protein sequence ID" value="QSS65933.1"/>
    <property type="molecule type" value="Genomic_DNA"/>
</dbReference>
<evidence type="ECO:0000313" key="1">
    <source>
        <dbReference type="EMBL" id="QSS65933.1"/>
    </source>
</evidence>
<organism evidence="1 2">
    <name type="scientific">Ajellomyces capsulatus</name>
    <name type="common">Darling's disease fungus</name>
    <name type="synonym">Histoplasma capsulatum</name>
    <dbReference type="NCBI Taxonomy" id="5037"/>
    <lineage>
        <taxon>Eukaryota</taxon>
        <taxon>Fungi</taxon>
        <taxon>Dikarya</taxon>
        <taxon>Ascomycota</taxon>
        <taxon>Pezizomycotina</taxon>
        <taxon>Eurotiomycetes</taxon>
        <taxon>Eurotiomycetidae</taxon>
        <taxon>Onygenales</taxon>
        <taxon>Ajellomycetaceae</taxon>
        <taxon>Histoplasma</taxon>
    </lineage>
</organism>
<name>A0A8A1MMS1_AJECA</name>
<accession>A0A8A1MMS1</accession>
<gene>
    <name evidence="1" type="ORF">I7I51_06784</name>
</gene>
<dbReference type="VEuPathDB" id="FungiDB:I7I51_06784"/>
<dbReference type="Proteomes" id="UP000663671">
    <property type="component" value="Chromosome 3"/>
</dbReference>
<dbReference type="AlphaFoldDB" id="A0A8A1MMS1"/>
<evidence type="ECO:0000313" key="2">
    <source>
        <dbReference type="Proteomes" id="UP000663671"/>
    </source>
</evidence>
<reference evidence="1" key="1">
    <citation type="submission" date="2021-01" db="EMBL/GenBank/DDBJ databases">
        <title>Chromosome-level genome assembly of a human fungal pathogen reveals clustering of transcriptionally co-regulated genes.</title>
        <authorList>
            <person name="Voorhies M."/>
            <person name="Cohen S."/>
            <person name="Shea T.P."/>
            <person name="Petrus S."/>
            <person name="Munoz J.F."/>
            <person name="Poplawski S."/>
            <person name="Goldman W.E."/>
            <person name="Michael T."/>
            <person name="Cuomo C.A."/>
            <person name="Sil A."/>
            <person name="Beyhan S."/>
        </authorList>
    </citation>
    <scope>NUCLEOTIDE SEQUENCE</scope>
    <source>
        <strain evidence="1">WU24</strain>
    </source>
</reference>
<feature type="non-terminal residue" evidence="1">
    <location>
        <position position="1"/>
    </location>
</feature>